<dbReference type="Proteomes" id="UP001165186">
    <property type="component" value="Unassembled WGS sequence"/>
</dbReference>
<evidence type="ECO:0000313" key="2">
    <source>
        <dbReference type="Proteomes" id="UP001165186"/>
    </source>
</evidence>
<reference evidence="1" key="1">
    <citation type="submission" date="2024-09" db="EMBL/GenBank/DDBJ databases">
        <title>Draft Genome Sequences of Neofusicoccum parvum.</title>
        <authorList>
            <person name="Ashida A."/>
            <person name="Camagna M."/>
            <person name="Tanaka A."/>
            <person name="Takemoto D."/>
        </authorList>
    </citation>
    <scope>NUCLEOTIDE SEQUENCE</scope>
    <source>
        <strain evidence="1">PPO83</strain>
    </source>
</reference>
<comment type="caution">
    <text evidence="1">The sequence shown here is derived from an EMBL/GenBank/DDBJ whole genome shotgun (WGS) entry which is preliminary data.</text>
</comment>
<keyword evidence="1" id="KW-0808">Transferase</keyword>
<evidence type="ECO:0000313" key="1">
    <source>
        <dbReference type="EMBL" id="GME36488.1"/>
    </source>
</evidence>
<keyword evidence="1" id="KW-0489">Methyltransferase</keyword>
<gene>
    <name evidence="1" type="primary">g5122</name>
    <name evidence="1" type="ORF">NpPPO83_00005122</name>
</gene>
<protein>
    <submittedName>
        <fullName evidence="1">Methyltransferase type 11</fullName>
    </submittedName>
</protein>
<accession>A0ACB5SE70</accession>
<name>A0ACB5SE70_9PEZI</name>
<organism evidence="1 2">
    <name type="scientific">Neofusicoccum parvum</name>
    <dbReference type="NCBI Taxonomy" id="310453"/>
    <lineage>
        <taxon>Eukaryota</taxon>
        <taxon>Fungi</taxon>
        <taxon>Dikarya</taxon>
        <taxon>Ascomycota</taxon>
        <taxon>Pezizomycotina</taxon>
        <taxon>Dothideomycetes</taxon>
        <taxon>Dothideomycetes incertae sedis</taxon>
        <taxon>Botryosphaeriales</taxon>
        <taxon>Botryosphaeriaceae</taxon>
        <taxon>Neofusicoccum</taxon>
    </lineage>
</organism>
<keyword evidence="2" id="KW-1185">Reference proteome</keyword>
<dbReference type="EMBL" id="BSXG01000075">
    <property type="protein sequence ID" value="GME36488.1"/>
    <property type="molecule type" value="Genomic_DNA"/>
</dbReference>
<sequence length="330" mass="37805">MCPPTENPEPQHIEAEDDTGSESGYESDLPSTASLTSSITDYEYENGRRYHSFKRGTYFAPNDEDENDRLDLVHHMMTLRIGGKLHLAPLLPTIQDVLDLGTGTGIWAIQMGDEYESAQILGNDLSPTQPSFIPPNVRFEVDDIEEEWTYSKKFDFIHARYLMGAIKDWPKMIEKCFKYLKPGGWIELQDFNMQVYSMDGSLKKDSYLTRYLEETLAGMISLGVEPEPGPKMAEWVREAGFKDIHNERFSFPIGSWPKDKMLKQVGLLNLANFADGLEGFSMRLLTGLRGWKKEEVEVHMAHVKKELKTRSIHPQHDMFIVYAQKPEDAE</sequence>
<proteinExistence type="predicted"/>